<dbReference type="OrthoDB" id="9781701at2"/>
<dbReference type="Gene3D" id="3.20.20.70">
    <property type="entry name" value="Aldolase class I"/>
    <property type="match status" value="2"/>
</dbReference>
<dbReference type="Pfam" id="PF03102">
    <property type="entry name" value="NeuB"/>
    <property type="match status" value="2"/>
</dbReference>
<evidence type="ECO:0000259" key="1">
    <source>
        <dbReference type="PROSITE" id="PS50844"/>
    </source>
</evidence>
<evidence type="ECO:0000313" key="3">
    <source>
        <dbReference type="Proteomes" id="UP000191931"/>
    </source>
</evidence>
<dbReference type="EMBL" id="FWEV01000175">
    <property type="protein sequence ID" value="SLM30978.1"/>
    <property type="molecule type" value="Genomic_DNA"/>
</dbReference>
<dbReference type="GO" id="GO:0047444">
    <property type="term" value="F:N-acylneuraminate-9-phosphate synthase activity"/>
    <property type="evidence" value="ECO:0007669"/>
    <property type="project" value="TreeGrafter"/>
</dbReference>
<dbReference type="Gene3D" id="3.90.1210.10">
    <property type="entry name" value="Antifreeze-like/N-acetylneuraminic acid synthase C-terminal domain"/>
    <property type="match status" value="1"/>
</dbReference>
<dbReference type="STRING" id="1246637.MTBBW1_2560019"/>
<dbReference type="InterPro" id="IPR057736">
    <property type="entry name" value="SAF_PseI/NeuA/NeuB"/>
</dbReference>
<dbReference type="SUPFAM" id="SSF51269">
    <property type="entry name" value="AFP III-like domain"/>
    <property type="match status" value="1"/>
</dbReference>
<keyword evidence="3" id="KW-1185">Reference proteome</keyword>
<evidence type="ECO:0000313" key="2">
    <source>
        <dbReference type="EMBL" id="SLM30978.1"/>
    </source>
</evidence>
<protein>
    <submittedName>
        <fullName evidence="2">N-acetylneuraminate synthase</fullName>
    </submittedName>
</protein>
<dbReference type="SUPFAM" id="SSF51569">
    <property type="entry name" value="Aldolase"/>
    <property type="match status" value="2"/>
</dbReference>
<name>A0A1W1HF00_9BACT</name>
<dbReference type="InterPro" id="IPR036732">
    <property type="entry name" value="AFP_Neu5c_C_sf"/>
</dbReference>
<reference evidence="2 3" key="1">
    <citation type="submission" date="2017-03" db="EMBL/GenBank/DDBJ databases">
        <authorList>
            <person name="Afonso C.L."/>
            <person name="Miller P.J."/>
            <person name="Scott M.A."/>
            <person name="Spackman E."/>
            <person name="Goraichik I."/>
            <person name="Dimitrov K.M."/>
            <person name="Suarez D.L."/>
            <person name="Swayne D.E."/>
        </authorList>
    </citation>
    <scope>NUCLEOTIDE SEQUENCE [LARGE SCALE GENOMIC DNA]</scope>
    <source>
        <strain evidence="2">PRJEB14757</strain>
    </source>
</reference>
<dbReference type="InterPro" id="IPR051690">
    <property type="entry name" value="PseI-like"/>
</dbReference>
<dbReference type="AlphaFoldDB" id="A0A1W1HF00"/>
<dbReference type="InterPro" id="IPR013132">
    <property type="entry name" value="PseI/NeuA/B-like_N"/>
</dbReference>
<dbReference type="PROSITE" id="PS50844">
    <property type="entry name" value="AFP_LIKE"/>
    <property type="match status" value="1"/>
</dbReference>
<feature type="domain" description="AFP-like" evidence="1">
    <location>
        <begin position="346"/>
        <end position="400"/>
    </location>
</feature>
<gene>
    <name evidence="2" type="ORF">MTBBW1_2560019</name>
</gene>
<dbReference type="InterPro" id="IPR013974">
    <property type="entry name" value="SAF"/>
</dbReference>
<dbReference type="GO" id="GO:0016051">
    <property type="term" value="P:carbohydrate biosynthetic process"/>
    <property type="evidence" value="ECO:0007669"/>
    <property type="project" value="InterPro"/>
</dbReference>
<dbReference type="Proteomes" id="UP000191931">
    <property type="component" value="Unassembled WGS sequence"/>
</dbReference>
<dbReference type="PANTHER" id="PTHR42966:SF1">
    <property type="entry name" value="SIALIC ACID SYNTHASE"/>
    <property type="match status" value="1"/>
</dbReference>
<sequence>MEIHGKKVGKDSPCFIIAEAGVNHNGSLDLAIKLVDAAVDSGADAVKFQTFRANRLATPCAAKAAYQKDTTDNSESQFEMLRRLELTKENHVKIMEHCKKREIIFLSTPFDEKSVDFLIDIGLKCLKIPSGEVTNLPFLRHIGAICSGVKGSGTIIGSITSGVKASGAIDSITSETTGSSSATIGTSFPLNLDLSGCPIIPIILSTGMSTLQEVKEAVGVLQTSGTPLSNIAILHCTTQYPTPFEGANLKAISTISKHFPSCTTGFSDHTPGISCAIAAVALGASIIEKHFTLDCTLEGPDHKASIEPEALSNMIRSIREVESALGNGCKKPAQCEHDNIAIARKYVVASRPIKKGETFTPENLTIKRTGEVGVSPMLWDTLIGSIAIRPYMPDEPVSLP</sequence>
<dbReference type="PANTHER" id="PTHR42966">
    <property type="entry name" value="N-ACETYLNEURAMINATE SYNTHASE"/>
    <property type="match status" value="1"/>
</dbReference>
<dbReference type="InterPro" id="IPR006190">
    <property type="entry name" value="SAF_AFP_Neu5Ac"/>
</dbReference>
<dbReference type="InterPro" id="IPR013785">
    <property type="entry name" value="Aldolase_TIM"/>
</dbReference>
<dbReference type="SMART" id="SM00858">
    <property type="entry name" value="SAF"/>
    <property type="match status" value="1"/>
</dbReference>
<organism evidence="2 3">
    <name type="scientific">Desulfamplus magnetovallimortis</name>
    <dbReference type="NCBI Taxonomy" id="1246637"/>
    <lineage>
        <taxon>Bacteria</taxon>
        <taxon>Pseudomonadati</taxon>
        <taxon>Thermodesulfobacteriota</taxon>
        <taxon>Desulfobacteria</taxon>
        <taxon>Desulfobacterales</taxon>
        <taxon>Desulfobacteraceae</taxon>
        <taxon>Desulfamplus</taxon>
    </lineage>
</organism>
<dbReference type="RefSeq" id="WP_080809709.1">
    <property type="nucleotide sequence ID" value="NZ_LT828570.1"/>
</dbReference>
<dbReference type="CDD" id="cd11615">
    <property type="entry name" value="SAF_NeuB_like"/>
    <property type="match status" value="1"/>
</dbReference>
<proteinExistence type="predicted"/>
<dbReference type="Pfam" id="PF08666">
    <property type="entry name" value="SAF"/>
    <property type="match status" value="1"/>
</dbReference>
<accession>A0A1W1HF00</accession>